<accession>A0A7Z0EIH2</accession>
<keyword evidence="2 7" id="KW-0812">Transmembrane</keyword>
<feature type="transmembrane region" description="Helical" evidence="7">
    <location>
        <begin position="148"/>
        <end position="169"/>
    </location>
</feature>
<dbReference type="InterPro" id="IPR036640">
    <property type="entry name" value="ABC1_TM_sf"/>
</dbReference>
<keyword evidence="11" id="KW-1185">Reference proteome</keyword>
<comment type="subcellular location">
    <subcellularLocation>
        <location evidence="1">Cell membrane</location>
        <topology evidence="1">Multi-pass membrane protein</topology>
    </subcellularLocation>
</comment>
<evidence type="ECO:0000256" key="3">
    <source>
        <dbReference type="ARBA" id="ARBA00022741"/>
    </source>
</evidence>
<dbReference type="InterPro" id="IPR027417">
    <property type="entry name" value="P-loop_NTPase"/>
</dbReference>
<dbReference type="SUPFAM" id="SSF90123">
    <property type="entry name" value="ABC transporter transmembrane region"/>
    <property type="match status" value="1"/>
</dbReference>
<keyword evidence="6 7" id="KW-0472">Membrane</keyword>
<dbReference type="SUPFAM" id="SSF52540">
    <property type="entry name" value="P-loop containing nucleoside triphosphate hydrolases"/>
    <property type="match status" value="1"/>
</dbReference>
<dbReference type="InterPro" id="IPR017871">
    <property type="entry name" value="ABC_transporter-like_CS"/>
</dbReference>
<dbReference type="PANTHER" id="PTHR24221:SF646">
    <property type="entry name" value="HAEMOLYSIN SECRETION ATP-BINDING PROTEIN"/>
    <property type="match status" value="1"/>
</dbReference>
<dbReference type="Proteomes" id="UP000572051">
    <property type="component" value="Unassembled WGS sequence"/>
</dbReference>
<dbReference type="Gene3D" id="1.20.1560.10">
    <property type="entry name" value="ABC transporter type 1, transmembrane domain"/>
    <property type="match status" value="1"/>
</dbReference>
<feature type="transmembrane region" description="Helical" evidence="7">
    <location>
        <begin position="260"/>
        <end position="283"/>
    </location>
</feature>
<evidence type="ECO:0000256" key="5">
    <source>
        <dbReference type="ARBA" id="ARBA00022989"/>
    </source>
</evidence>
<keyword evidence="3" id="KW-0547">Nucleotide-binding</keyword>
<organism evidence="10 11">
    <name type="scientific">Nocardiopsis aegyptia</name>
    <dbReference type="NCBI Taxonomy" id="220378"/>
    <lineage>
        <taxon>Bacteria</taxon>
        <taxon>Bacillati</taxon>
        <taxon>Actinomycetota</taxon>
        <taxon>Actinomycetes</taxon>
        <taxon>Streptosporangiales</taxon>
        <taxon>Nocardiopsidaceae</taxon>
        <taxon>Nocardiopsis</taxon>
    </lineage>
</organism>
<protein>
    <submittedName>
        <fullName evidence="10">ATP-binding cassette subfamily B protein</fullName>
    </submittedName>
</protein>
<dbReference type="SMART" id="SM00382">
    <property type="entry name" value="AAA"/>
    <property type="match status" value="1"/>
</dbReference>
<proteinExistence type="predicted"/>
<dbReference type="GO" id="GO:0005886">
    <property type="term" value="C:plasma membrane"/>
    <property type="evidence" value="ECO:0007669"/>
    <property type="project" value="UniProtKB-SubCell"/>
</dbReference>
<evidence type="ECO:0000256" key="2">
    <source>
        <dbReference type="ARBA" id="ARBA00022692"/>
    </source>
</evidence>
<dbReference type="InterPro" id="IPR003593">
    <property type="entry name" value="AAA+_ATPase"/>
</dbReference>
<dbReference type="GO" id="GO:0034040">
    <property type="term" value="F:ATPase-coupled lipid transmembrane transporter activity"/>
    <property type="evidence" value="ECO:0007669"/>
    <property type="project" value="TreeGrafter"/>
</dbReference>
<dbReference type="PROSITE" id="PS50893">
    <property type="entry name" value="ABC_TRANSPORTER_2"/>
    <property type="match status" value="1"/>
</dbReference>
<dbReference type="InterPro" id="IPR039421">
    <property type="entry name" value="Type_1_exporter"/>
</dbReference>
<dbReference type="InterPro" id="IPR003439">
    <property type="entry name" value="ABC_transporter-like_ATP-bd"/>
</dbReference>
<dbReference type="GO" id="GO:0140359">
    <property type="term" value="F:ABC-type transporter activity"/>
    <property type="evidence" value="ECO:0007669"/>
    <property type="project" value="InterPro"/>
</dbReference>
<keyword evidence="5 7" id="KW-1133">Transmembrane helix</keyword>
<evidence type="ECO:0000313" key="10">
    <source>
        <dbReference type="EMBL" id="NYJ32499.1"/>
    </source>
</evidence>
<keyword evidence="4 10" id="KW-0067">ATP-binding</keyword>
<dbReference type="Pfam" id="PF00005">
    <property type="entry name" value="ABC_tran"/>
    <property type="match status" value="1"/>
</dbReference>
<dbReference type="InterPro" id="IPR011527">
    <property type="entry name" value="ABC1_TM_dom"/>
</dbReference>
<evidence type="ECO:0000256" key="4">
    <source>
        <dbReference type="ARBA" id="ARBA00022840"/>
    </source>
</evidence>
<evidence type="ECO:0000256" key="6">
    <source>
        <dbReference type="ARBA" id="ARBA00023136"/>
    </source>
</evidence>
<name>A0A7Z0EIH2_9ACTN</name>
<evidence type="ECO:0000256" key="7">
    <source>
        <dbReference type="SAM" id="Phobius"/>
    </source>
</evidence>
<evidence type="ECO:0000259" key="9">
    <source>
        <dbReference type="PROSITE" id="PS50929"/>
    </source>
</evidence>
<gene>
    <name evidence="10" type="ORF">HNR10_000380</name>
</gene>
<dbReference type="GO" id="GO:0005524">
    <property type="term" value="F:ATP binding"/>
    <property type="evidence" value="ECO:0007669"/>
    <property type="project" value="UniProtKB-KW"/>
</dbReference>
<evidence type="ECO:0000256" key="1">
    <source>
        <dbReference type="ARBA" id="ARBA00004651"/>
    </source>
</evidence>
<feature type="transmembrane region" description="Helical" evidence="7">
    <location>
        <begin position="175"/>
        <end position="194"/>
    </location>
</feature>
<dbReference type="PANTHER" id="PTHR24221">
    <property type="entry name" value="ATP-BINDING CASSETTE SUB-FAMILY B"/>
    <property type="match status" value="1"/>
</dbReference>
<dbReference type="Gene3D" id="3.40.50.300">
    <property type="entry name" value="P-loop containing nucleotide triphosphate hydrolases"/>
    <property type="match status" value="1"/>
</dbReference>
<comment type="caution">
    <text evidence="10">The sequence shown here is derived from an EMBL/GenBank/DDBJ whole genome shotgun (WGS) entry which is preliminary data.</text>
</comment>
<reference evidence="10 11" key="1">
    <citation type="submission" date="2020-07" db="EMBL/GenBank/DDBJ databases">
        <title>Sequencing the genomes of 1000 actinobacteria strains.</title>
        <authorList>
            <person name="Klenk H.-P."/>
        </authorList>
    </citation>
    <scope>NUCLEOTIDE SEQUENCE [LARGE SCALE GENOMIC DNA]</scope>
    <source>
        <strain evidence="10 11">DSM 44442</strain>
    </source>
</reference>
<dbReference type="PROSITE" id="PS50929">
    <property type="entry name" value="ABC_TM1F"/>
    <property type="match status" value="1"/>
</dbReference>
<evidence type="ECO:0000313" key="11">
    <source>
        <dbReference type="Proteomes" id="UP000572051"/>
    </source>
</evidence>
<dbReference type="AlphaFoldDB" id="A0A7Z0EIH2"/>
<evidence type="ECO:0000259" key="8">
    <source>
        <dbReference type="PROSITE" id="PS50893"/>
    </source>
</evidence>
<feature type="transmembrane region" description="Helical" evidence="7">
    <location>
        <begin position="72"/>
        <end position="93"/>
    </location>
</feature>
<dbReference type="RefSeq" id="WP_179820348.1">
    <property type="nucleotide sequence ID" value="NZ_JACCFS010000001.1"/>
</dbReference>
<dbReference type="EMBL" id="JACCFS010000001">
    <property type="protein sequence ID" value="NYJ32499.1"/>
    <property type="molecule type" value="Genomic_DNA"/>
</dbReference>
<feature type="transmembrane region" description="Helical" evidence="7">
    <location>
        <begin position="32"/>
        <end position="52"/>
    </location>
</feature>
<feature type="domain" description="ABC transmembrane type-1" evidence="9">
    <location>
        <begin position="40"/>
        <end position="314"/>
    </location>
</feature>
<feature type="domain" description="ABC transporter" evidence="8">
    <location>
        <begin position="355"/>
        <end position="615"/>
    </location>
</feature>
<dbReference type="GO" id="GO:0016887">
    <property type="term" value="F:ATP hydrolysis activity"/>
    <property type="evidence" value="ECO:0007669"/>
    <property type="project" value="InterPro"/>
</dbReference>
<dbReference type="PROSITE" id="PS00211">
    <property type="entry name" value="ABC_TRANSPORTER_1"/>
    <property type="match status" value="1"/>
</dbReference>
<sequence>MSEPTAEQASGGVRTTVRGAGAALALAWQTGWYLPVTHGLLVLVQAVVPVVIAWQTKLILDLLVTGGATGTLLSLGLGLAAAGVVAALAPFAVQYITAETARRVGLLSQDRLFAAAERFAGLARFENPAFLDRLRLAQQSGGDSPSQVVAAVFSLAGGIVTIAGFLGSLLVISPWMALFVLAAAVPALAVELRLSRARAAMMWRIGPVERREFFFRDLLSNVQAAKELRLFGVGPYLRDRMNRERVESNAQRRRMDQRELTSQTLLGILSATIAGAGLVWAVLAAVQGRLTAGDLTLFVAAVSGVQNALVQLVREVAMAHHQLLMFDHYLKVVGSAADLTVPARPRPVPGLRKGIEFRGVWFRYSPEHPWALRDVNLVIPHGGSLGLVGRNGAGKSTLVKLLCRMYDPERGAVLWDGVDLRDMDPAELRRRIGAVFQDYMEYDLTAAENIGLGDVDVLTDADTDDEARRNLVRAAAERAGAHPVIADLPRGYDTLLSRMFFDMPGDGDEGDQSGVPLSGGQWQRLALARAYLRGQRDLLILDEPSSGLDAEAEHEIHTGLRAHRRGRTSLLISHRLGTVREAERIAVLDEGAVVETGTHDELIAAEGVYARLFGLQARGYQPQADAVQEVARS</sequence>